<evidence type="ECO:0000313" key="3">
    <source>
        <dbReference type="Proteomes" id="UP001497472"/>
    </source>
</evidence>
<gene>
    <name evidence="2" type="ORF">LNINA_LOCUS13772</name>
</gene>
<keyword evidence="1" id="KW-0175">Coiled coil</keyword>
<name>A0AAV1K2Q2_9NEOP</name>
<comment type="caution">
    <text evidence="2">The sequence shown here is derived from an EMBL/GenBank/DDBJ whole genome shotgun (WGS) entry which is preliminary data.</text>
</comment>
<organism evidence="2 3">
    <name type="scientific">Leptosia nina</name>
    <dbReference type="NCBI Taxonomy" id="320188"/>
    <lineage>
        <taxon>Eukaryota</taxon>
        <taxon>Metazoa</taxon>
        <taxon>Ecdysozoa</taxon>
        <taxon>Arthropoda</taxon>
        <taxon>Hexapoda</taxon>
        <taxon>Insecta</taxon>
        <taxon>Pterygota</taxon>
        <taxon>Neoptera</taxon>
        <taxon>Endopterygota</taxon>
        <taxon>Lepidoptera</taxon>
        <taxon>Glossata</taxon>
        <taxon>Ditrysia</taxon>
        <taxon>Papilionoidea</taxon>
        <taxon>Pieridae</taxon>
        <taxon>Pierinae</taxon>
        <taxon>Leptosia</taxon>
    </lineage>
</organism>
<accession>A0AAV1K2Q2</accession>
<evidence type="ECO:0000313" key="2">
    <source>
        <dbReference type="EMBL" id="CAK1554918.1"/>
    </source>
</evidence>
<dbReference type="Proteomes" id="UP001497472">
    <property type="component" value="Unassembled WGS sequence"/>
</dbReference>
<reference evidence="2 3" key="1">
    <citation type="submission" date="2023-11" db="EMBL/GenBank/DDBJ databases">
        <authorList>
            <person name="Okamura Y."/>
        </authorList>
    </citation>
    <scope>NUCLEOTIDE SEQUENCE [LARGE SCALE GENOMIC DNA]</scope>
</reference>
<proteinExistence type="predicted"/>
<sequence length="194" mass="22999">MLGSGDEAAETRRACRCNRGTSGEYALREMHVLLSALHGVADKLQLINKIQLPKLNSDLAHLKSVTDRIMQQNELILNKMDELKAKRGLQIRSREVNFLRKSELSPRSKIERKIEGPRRKVERTEKRAEKLERRAERLERRAERPERTVKAEVERFPDKMAERLVRYRTRRRACPLPKMFLILNKPLNKRRRRR</sequence>
<dbReference type="AlphaFoldDB" id="A0AAV1K2Q2"/>
<keyword evidence="3" id="KW-1185">Reference proteome</keyword>
<dbReference type="EMBL" id="CAVLEF010000279">
    <property type="protein sequence ID" value="CAK1554918.1"/>
    <property type="molecule type" value="Genomic_DNA"/>
</dbReference>
<evidence type="ECO:0000256" key="1">
    <source>
        <dbReference type="SAM" id="Coils"/>
    </source>
</evidence>
<feature type="coiled-coil region" evidence="1">
    <location>
        <begin position="114"/>
        <end position="148"/>
    </location>
</feature>
<protein>
    <submittedName>
        <fullName evidence="2">Uncharacterized protein</fullName>
    </submittedName>
</protein>